<proteinExistence type="predicted"/>
<name>A0A1D1VL48_RAMVA</name>
<keyword evidence="4" id="KW-1185">Reference proteome</keyword>
<evidence type="ECO:0000313" key="3">
    <source>
        <dbReference type="EMBL" id="GAU99198.1"/>
    </source>
</evidence>
<accession>A0A1D1VL48</accession>
<feature type="region of interest" description="Disordered" evidence="1">
    <location>
        <begin position="102"/>
        <end position="141"/>
    </location>
</feature>
<keyword evidence="2" id="KW-0472">Membrane</keyword>
<comment type="caution">
    <text evidence="3">The sequence shown here is derived from an EMBL/GenBank/DDBJ whole genome shotgun (WGS) entry which is preliminary data.</text>
</comment>
<organism evidence="3 4">
    <name type="scientific">Ramazzottius varieornatus</name>
    <name type="common">Water bear</name>
    <name type="synonym">Tardigrade</name>
    <dbReference type="NCBI Taxonomy" id="947166"/>
    <lineage>
        <taxon>Eukaryota</taxon>
        <taxon>Metazoa</taxon>
        <taxon>Ecdysozoa</taxon>
        <taxon>Tardigrada</taxon>
        <taxon>Eutardigrada</taxon>
        <taxon>Parachela</taxon>
        <taxon>Hypsibioidea</taxon>
        <taxon>Ramazzottiidae</taxon>
        <taxon>Ramazzottius</taxon>
    </lineage>
</organism>
<feature type="region of interest" description="Disordered" evidence="1">
    <location>
        <begin position="1"/>
        <end position="20"/>
    </location>
</feature>
<keyword evidence="2" id="KW-0812">Transmembrane</keyword>
<sequence length="141" mass="15727">MDHDQDKSAEFFEPQGSDNASQENALQDLLSRLRTIAACFRKAFPEAVIFNESVYDEPNGTAWSNDYSDWKDADDGSLFHTVIILCGVCIVALLLIVRSSRGGSCAPCKAENHPDNESPVKEAKRREHSTYQMVPPGHRKD</sequence>
<reference evidence="3 4" key="1">
    <citation type="journal article" date="2016" name="Nat. Commun.">
        <title>Extremotolerant tardigrade genome and improved radiotolerance of human cultured cells by tardigrade-unique protein.</title>
        <authorList>
            <person name="Hashimoto T."/>
            <person name="Horikawa D.D."/>
            <person name="Saito Y."/>
            <person name="Kuwahara H."/>
            <person name="Kozuka-Hata H."/>
            <person name="Shin-I T."/>
            <person name="Minakuchi Y."/>
            <person name="Ohishi K."/>
            <person name="Motoyama A."/>
            <person name="Aizu T."/>
            <person name="Enomoto A."/>
            <person name="Kondo K."/>
            <person name="Tanaka S."/>
            <person name="Hara Y."/>
            <person name="Koshikawa S."/>
            <person name="Sagara H."/>
            <person name="Miura T."/>
            <person name="Yokobori S."/>
            <person name="Miyagawa K."/>
            <person name="Suzuki Y."/>
            <person name="Kubo T."/>
            <person name="Oyama M."/>
            <person name="Kohara Y."/>
            <person name="Fujiyama A."/>
            <person name="Arakawa K."/>
            <person name="Katayama T."/>
            <person name="Toyoda A."/>
            <person name="Kunieda T."/>
        </authorList>
    </citation>
    <scope>NUCLEOTIDE SEQUENCE [LARGE SCALE GENOMIC DNA]</scope>
    <source>
        <strain evidence="3 4">YOKOZUNA-1</strain>
    </source>
</reference>
<feature type="compositionally biased region" description="Basic and acidic residues" evidence="1">
    <location>
        <begin position="1"/>
        <end position="10"/>
    </location>
</feature>
<dbReference type="OrthoDB" id="10490099at2759"/>
<feature type="transmembrane region" description="Helical" evidence="2">
    <location>
        <begin position="78"/>
        <end position="97"/>
    </location>
</feature>
<dbReference type="EMBL" id="BDGG01000005">
    <property type="protein sequence ID" value="GAU99198.1"/>
    <property type="molecule type" value="Genomic_DNA"/>
</dbReference>
<evidence type="ECO:0000313" key="4">
    <source>
        <dbReference type="Proteomes" id="UP000186922"/>
    </source>
</evidence>
<evidence type="ECO:0000256" key="1">
    <source>
        <dbReference type="SAM" id="MobiDB-lite"/>
    </source>
</evidence>
<gene>
    <name evidence="3" type="primary">RvY_10233-1</name>
    <name evidence="3" type="synonym">RvY_10233.1</name>
    <name evidence="3" type="ORF">RvY_10233</name>
</gene>
<evidence type="ECO:0000256" key="2">
    <source>
        <dbReference type="SAM" id="Phobius"/>
    </source>
</evidence>
<feature type="compositionally biased region" description="Basic and acidic residues" evidence="1">
    <location>
        <begin position="110"/>
        <end position="129"/>
    </location>
</feature>
<protein>
    <submittedName>
        <fullName evidence="3">Uncharacterized protein</fullName>
    </submittedName>
</protein>
<keyword evidence="2" id="KW-1133">Transmembrane helix</keyword>
<dbReference type="Proteomes" id="UP000186922">
    <property type="component" value="Unassembled WGS sequence"/>
</dbReference>
<dbReference type="AlphaFoldDB" id="A0A1D1VL48"/>